<reference evidence="1 2" key="1">
    <citation type="journal article" date="2017" name="Genome Biol. Evol.">
        <title>Phytophthora megakarya and P. palmivora, closely related causal agents of cacao black pod rot, underwent increases in genome sizes and gene numbers by different mechanisms.</title>
        <authorList>
            <person name="Ali S.S."/>
            <person name="Shao J."/>
            <person name="Lary D.J."/>
            <person name="Kronmiller B."/>
            <person name="Shen D."/>
            <person name="Strem M.D."/>
            <person name="Amoako-Attah I."/>
            <person name="Akrofi A.Y."/>
            <person name="Begoude B.A."/>
            <person name="Ten Hoopen G.M."/>
            <person name="Coulibaly K."/>
            <person name="Kebe B.I."/>
            <person name="Melnick R.L."/>
            <person name="Guiltinan M.J."/>
            <person name="Tyler B.M."/>
            <person name="Meinhardt L.W."/>
            <person name="Bailey B.A."/>
        </authorList>
    </citation>
    <scope>NUCLEOTIDE SEQUENCE [LARGE SCALE GENOMIC DNA]</scope>
    <source>
        <strain evidence="2">sbr112.9</strain>
    </source>
</reference>
<evidence type="ECO:0000313" key="1">
    <source>
        <dbReference type="EMBL" id="POM69610.1"/>
    </source>
</evidence>
<keyword evidence="2" id="KW-1185">Reference proteome</keyword>
<evidence type="ECO:0000313" key="2">
    <source>
        <dbReference type="Proteomes" id="UP000237271"/>
    </source>
</evidence>
<dbReference type="Proteomes" id="UP000237271">
    <property type="component" value="Unassembled WGS sequence"/>
</dbReference>
<comment type="caution">
    <text evidence="1">The sequence shown here is derived from an EMBL/GenBank/DDBJ whole genome shotgun (WGS) entry which is preliminary data.</text>
</comment>
<organism evidence="1 2">
    <name type="scientific">Phytophthora palmivora</name>
    <dbReference type="NCBI Taxonomy" id="4796"/>
    <lineage>
        <taxon>Eukaryota</taxon>
        <taxon>Sar</taxon>
        <taxon>Stramenopiles</taxon>
        <taxon>Oomycota</taxon>
        <taxon>Peronosporomycetes</taxon>
        <taxon>Peronosporales</taxon>
        <taxon>Peronosporaceae</taxon>
        <taxon>Phytophthora</taxon>
    </lineage>
</organism>
<gene>
    <name evidence="1" type="ORF">PHPALM_14090</name>
</gene>
<dbReference type="AlphaFoldDB" id="A0A2P4XVM6"/>
<name>A0A2P4XVM6_9STRA</name>
<dbReference type="EMBL" id="NCKW01007839">
    <property type="protein sequence ID" value="POM69610.1"/>
    <property type="molecule type" value="Genomic_DNA"/>
</dbReference>
<protein>
    <submittedName>
        <fullName evidence="1">Uncharacterized protein</fullName>
    </submittedName>
</protein>
<accession>A0A2P4XVM6</accession>
<sequence>MSQESKVLLCKEVRRLDDGSSLACDKIWLQTWRNGIVTPRQGFGQGPIHGDTVEVYCGKEKVAKNVVPAVVVRNISKALGGQSHKRLTITDTFYYYH</sequence>
<proteinExistence type="predicted"/>